<reference evidence="2 3" key="1">
    <citation type="journal article" date="2014" name="Genome Announc.">
        <title>Draft Genome Sequence of the Carrageenan-Degrading Bacterium Cellulophaga sp. Strain KL-A, Isolated from Decaying Marine Algae.</title>
        <authorList>
            <person name="Shan D."/>
            <person name="Ying J."/>
            <person name="Li X."/>
            <person name="Gao Z."/>
            <person name="Wei G."/>
            <person name="Shao Z."/>
        </authorList>
    </citation>
    <scope>NUCLEOTIDE SEQUENCE [LARGE SCALE GENOMIC DNA]</scope>
    <source>
        <strain evidence="2 3">KL-A</strain>
    </source>
</reference>
<protein>
    <submittedName>
        <fullName evidence="2">Uncharacterized protein</fullName>
    </submittedName>
</protein>
<keyword evidence="3" id="KW-1185">Reference proteome</keyword>
<dbReference type="Proteomes" id="UP000019275">
    <property type="component" value="Unassembled WGS sequence"/>
</dbReference>
<feature type="signal peptide" evidence="1">
    <location>
        <begin position="1"/>
        <end position="18"/>
    </location>
</feature>
<dbReference type="EMBL" id="ARZX01000007">
    <property type="protein sequence ID" value="EWH13807.1"/>
    <property type="molecule type" value="Genomic_DNA"/>
</dbReference>
<accession>A0ABN0RPK5</accession>
<keyword evidence="1" id="KW-0732">Signal</keyword>
<evidence type="ECO:0000256" key="1">
    <source>
        <dbReference type="SAM" id="SignalP"/>
    </source>
</evidence>
<evidence type="ECO:0000313" key="2">
    <source>
        <dbReference type="EMBL" id="EWH13807.1"/>
    </source>
</evidence>
<feature type="chain" id="PRO_5046144272" evidence="1">
    <location>
        <begin position="19"/>
        <end position="514"/>
    </location>
</feature>
<gene>
    <name evidence="2" type="ORF">KLA_07142</name>
</gene>
<name>A0ABN0RPK5_9FLAO</name>
<comment type="caution">
    <text evidence="2">The sequence shown here is derived from an EMBL/GenBank/DDBJ whole genome shotgun (WGS) entry which is preliminary data.</text>
</comment>
<proteinExistence type="predicted"/>
<organism evidence="2 3">
    <name type="scientific">Cellulophaga geojensis KL-A</name>
    <dbReference type="NCBI Taxonomy" id="1328323"/>
    <lineage>
        <taxon>Bacteria</taxon>
        <taxon>Pseudomonadati</taxon>
        <taxon>Bacteroidota</taxon>
        <taxon>Flavobacteriia</taxon>
        <taxon>Flavobacteriales</taxon>
        <taxon>Flavobacteriaceae</taxon>
        <taxon>Cellulophaga</taxon>
    </lineage>
</organism>
<evidence type="ECO:0000313" key="3">
    <source>
        <dbReference type="Proteomes" id="UP000019275"/>
    </source>
</evidence>
<sequence length="514" mass="59417">MKKIALLLMLCLGFTATAQKMQVTYKFSEKYADRYKYSNLLTIDNDGADGTILVRSYYTGLILKPKGYYIEHYNKNLDLVSEFNYKLKDKDFVNGFISNGQLYLIFLEYNSGKQAYDYIVHQSPLDNFAFTQKTILSVPSKEVDNPLDKNYYNRNFSSGFTTSVLFNKRKDAFVVSAHFKKAKDNQHFIYVFNNNLDLLITHDFSAEVETKNYAFESVEITKNKKEVFLVAKAYFKKRRFSALERKFQYELLKVSEEERVMKTFDEPGKFLEALKPILTDEKFVCVGFYANRKDNRYNGLSYFRLDEGSLDVKDKKFIPFSAQFMADKFGKEEDNKEVKNLVFKNAEIASDGSILFNAEEYFVTSGYQSNPGGGSRVRISRYHYNDMVGAKLSDDGDLIWVRNINKSEVTQGDGAYASYSTFTKGDNTYFFISTAAENPQLINNERLVFRQGLSRNRNIFLIKLDAKGFMTYEKIIDSKTARLPLMVSKPLTNKNNILFYAKRGTKKQLVEVAF</sequence>